<dbReference type="AlphaFoldDB" id="A0A371GAB6"/>
<organism evidence="2 3">
    <name type="scientific">Mucuna pruriens</name>
    <name type="common">Velvet bean</name>
    <name type="synonym">Dolichos pruriens</name>
    <dbReference type="NCBI Taxonomy" id="157652"/>
    <lineage>
        <taxon>Eukaryota</taxon>
        <taxon>Viridiplantae</taxon>
        <taxon>Streptophyta</taxon>
        <taxon>Embryophyta</taxon>
        <taxon>Tracheophyta</taxon>
        <taxon>Spermatophyta</taxon>
        <taxon>Magnoliopsida</taxon>
        <taxon>eudicotyledons</taxon>
        <taxon>Gunneridae</taxon>
        <taxon>Pentapetalae</taxon>
        <taxon>rosids</taxon>
        <taxon>fabids</taxon>
        <taxon>Fabales</taxon>
        <taxon>Fabaceae</taxon>
        <taxon>Papilionoideae</taxon>
        <taxon>50 kb inversion clade</taxon>
        <taxon>NPAAA clade</taxon>
        <taxon>indigoferoid/millettioid clade</taxon>
        <taxon>Phaseoleae</taxon>
        <taxon>Mucuna</taxon>
    </lineage>
</organism>
<dbReference type="Proteomes" id="UP000257109">
    <property type="component" value="Unassembled WGS sequence"/>
</dbReference>
<sequence>MEKKIYRDSIYKIIYKYVYAWLHPVCLFGRNGREKRELHCTAHVHVSSRKGGEGGWIYKWEGEEVPVWEKGHKGHCMVKEKKKKKMKKKREAEAACHPPPRHPLQRMVAKPCRFHSAWGGGGGGRERMREGPKWESFIGWSRQLMQALSFLGLGEAGERPFSTFSLFLFLLILTVLSLLCSLSVFLSFKYMIFLVVLTVLMLWSPVTH</sequence>
<dbReference type="OrthoDB" id="10606084at2759"/>
<gene>
    <name evidence="2" type="ORF">CR513_31026</name>
</gene>
<feature type="non-terminal residue" evidence="2">
    <location>
        <position position="1"/>
    </location>
</feature>
<feature type="transmembrane region" description="Helical" evidence="1">
    <location>
        <begin position="164"/>
        <end position="184"/>
    </location>
</feature>
<evidence type="ECO:0000313" key="2">
    <source>
        <dbReference type="EMBL" id="RDX87500.1"/>
    </source>
</evidence>
<keyword evidence="1" id="KW-0812">Transmembrane</keyword>
<protein>
    <submittedName>
        <fullName evidence="2">Uncharacterized protein</fullName>
    </submittedName>
</protein>
<evidence type="ECO:0000313" key="3">
    <source>
        <dbReference type="Proteomes" id="UP000257109"/>
    </source>
</evidence>
<keyword evidence="1" id="KW-0472">Membrane</keyword>
<dbReference type="EMBL" id="QJKJ01006215">
    <property type="protein sequence ID" value="RDX87500.1"/>
    <property type="molecule type" value="Genomic_DNA"/>
</dbReference>
<accession>A0A371GAB6</accession>
<feature type="transmembrane region" description="Helical" evidence="1">
    <location>
        <begin position="190"/>
        <end position="206"/>
    </location>
</feature>
<comment type="caution">
    <text evidence="2">The sequence shown here is derived from an EMBL/GenBank/DDBJ whole genome shotgun (WGS) entry which is preliminary data.</text>
</comment>
<proteinExistence type="predicted"/>
<evidence type="ECO:0000256" key="1">
    <source>
        <dbReference type="SAM" id="Phobius"/>
    </source>
</evidence>
<name>A0A371GAB6_MUCPR</name>
<keyword evidence="3" id="KW-1185">Reference proteome</keyword>
<keyword evidence="1" id="KW-1133">Transmembrane helix</keyword>
<reference evidence="2" key="1">
    <citation type="submission" date="2018-05" db="EMBL/GenBank/DDBJ databases">
        <title>Draft genome of Mucuna pruriens seed.</title>
        <authorList>
            <person name="Nnadi N.E."/>
            <person name="Vos R."/>
            <person name="Hasami M.H."/>
            <person name="Devisetty U.K."/>
            <person name="Aguiy J.C."/>
        </authorList>
    </citation>
    <scope>NUCLEOTIDE SEQUENCE [LARGE SCALE GENOMIC DNA]</scope>
    <source>
        <strain evidence="2">JCA_2017</strain>
    </source>
</reference>